<organism evidence="3 4">
    <name type="scientific">Orchesella cincta</name>
    <name type="common">Springtail</name>
    <name type="synonym">Podura cincta</name>
    <dbReference type="NCBI Taxonomy" id="48709"/>
    <lineage>
        <taxon>Eukaryota</taxon>
        <taxon>Metazoa</taxon>
        <taxon>Ecdysozoa</taxon>
        <taxon>Arthropoda</taxon>
        <taxon>Hexapoda</taxon>
        <taxon>Collembola</taxon>
        <taxon>Entomobryomorpha</taxon>
        <taxon>Entomobryoidea</taxon>
        <taxon>Orchesellidae</taxon>
        <taxon>Orchesellinae</taxon>
        <taxon>Orchesella</taxon>
    </lineage>
</organism>
<sequence>MGNQGYQQRLETATKTGVFHLSKAKLNEFPEELGGITKTLRNIDLSENRISAIPQNISTFVNLKNLNLNSNQIEAIPFEIGQLTKLETLSLANNRINDVPPTLAHLQKLRNVNLRFNLDSDSNALTSFPTVLCALKLLTVLDLSQNGITSVPDGVGDLQVVELILSQNRIRSINKDISKCPNLKTLRLQHNSLDIAELPTEILSDSQVSLLSVEGNLFDVVQLSNLDGYETYMERFTSTKKKILHS</sequence>
<dbReference type="FunFam" id="3.80.10.10:FF:000230">
    <property type="entry name" value="Leucine-rich repeat-containing protein 57"/>
    <property type="match status" value="1"/>
</dbReference>
<reference evidence="3 4" key="1">
    <citation type="journal article" date="2016" name="Genome Biol. Evol.">
        <title>Gene Family Evolution Reflects Adaptation to Soil Environmental Stressors in the Genome of the Collembolan Orchesella cincta.</title>
        <authorList>
            <person name="Faddeeva-Vakhrusheva A."/>
            <person name="Derks M.F."/>
            <person name="Anvar S.Y."/>
            <person name="Agamennone V."/>
            <person name="Suring W."/>
            <person name="Smit S."/>
            <person name="van Straalen N.M."/>
            <person name="Roelofs D."/>
        </authorList>
    </citation>
    <scope>NUCLEOTIDE SEQUENCE [LARGE SCALE GENOMIC DNA]</scope>
    <source>
        <tissue evidence="3">Mixed pool</tissue>
    </source>
</reference>
<dbReference type="SUPFAM" id="SSF52058">
    <property type="entry name" value="L domain-like"/>
    <property type="match status" value="1"/>
</dbReference>
<evidence type="ECO:0000313" key="4">
    <source>
        <dbReference type="Proteomes" id="UP000094527"/>
    </source>
</evidence>
<dbReference type="GO" id="GO:0005737">
    <property type="term" value="C:cytoplasm"/>
    <property type="evidence" value="ECO:0007669"/>
    <property type="project" value="TreeGrafter"/>
</dbReference>
<dbReference type="InterPro" id="IPR032675">
    <property type="entry name" value="LRR_dom_sf"/>
</dbReference>
<keyword evidence="1" id="KW-0433">Leucine-rich repeat</keyword>
<protein>
    <submittedName>
        <fullName evidence="3">Leucine-rich repeat-containing protein 57</fullName>
    </submittedName>
</protein>
<accession>A0A1D2NIJ4</accession>
<dbReference type="PANTHER" id="PTHR48051:SF1">
    <property type="entry name" value="RAS SUPPRESSOR PROTEIN 1"/>
    <property type="match status" value="1"/>
</dbReference>
<dbReference type="OrthoDB" id="1728874at2759"/>
<dbReference type="Gene3D" id="3.80.10.10">
    <property type="entry name" value="Ribonuclease Inhibitor"/>
    <property type="match status" value="2"/>
</dbReference>
<comment type="caution">
    <text evidence="3">The sequence shown here is derived from an EMBL/GenBank/DDBJ whole genome shotgun (WGS) entry which is preliminary data.</text>
</comment>
<dbReference type="STRING" id="48709.A0A1D2NIJ4"/>
<dbReference type="Proteomes" id="UP000094527">
    <property type="component" value="Unassembled WGS sequence"/>
</dbReference>
<dbReference type="InterPro" id="IPR050216">
    <property type="entry name" value="LRR_domain-containing"/>
</dbReference>
<evidence type="ECO:0000256" key="1">
    <source>
        <dbReference type="ARBA" id="ARBA00022614"/>
    </source>
</evidence>
<dbReference type="SMART" id="SM00369">
    <property type="entry name" value="LRR_TYP"/>
    <property type="match status" value="4"/>
</dbReference>
<dbReference type="InterPro" id="IPR003591">
    <property type="entry name" value="Leu-rich_rpt_typical-subtyp"/>
</dbReference>
<evidence type="ECO:0000256" key="2">
    <source>
        <dbReference type="ARBA" id="ARBA00022737"/>
    </source>
</evidence>
<gene>
    <name evidence="3" type="ORF">Ocin01_01770</name>
</gene>
<keyword evidence="4" id="KW-1185">Reference proteome</keyword>
<dbReference type="InterPro" id="IPR001611">
    <property type="entry name" value="Leu-rich_rpt"/>
</dbReference>
<name>A0A1D2NIJ4_ORCCI</name>
<proteinExistence type="predicted"/>
<dbReference type="Pfam" id="PF13855">
    <property type="entry name" value="LRR_8"/>
    <property type="match status" value="2"/>
</dbReference>
<keyword evidence="2" id="KW-0677">Repeat</keyword>
<dbReference type="AlphaFoldDB" id="A0A1D2NIJ4"/>
<dbReference type="OMA" id="CHSYISE"/>
<dbReference type="EMBL" id="LJIJ01000033">
    <property type="protein sequence ID" value="ODN04925.1"/>
    <property type="molecule type" value="Genomic_DNA"/>
</dbReference>
<dbReference type="SMART" id="SM00365">
    <property type="entry name" value="LRR_SD22"/>
    <property type="match status" value="3"/>
</dbReference>
<dbReference type="PANTHER" id="PTHR48051">
    <property type="match status" value="1"/>
</dbReference>
<evidence type="ECO:0000313" key="3">
    <source>
        <dbReference type="EMBL" id="ODN04925.1"/>
    </source>
</evidence>
<dbReference type="PROSITE" id="PS51450">
    <property type="entry name" value="LRR"/>
    <property type="match status" value="3"/>
</dbReference>